<accession>A0AAE3XC27</accession>
<dbReference type="RefSeq" id="WP_309855126.1">
    <property type="nucleotide sequence ID" value="NZ_JAVDQJ010000005.1"/>
</dbReference>
<dbReference type="AlphaFoldDB" id="A0AAE3XC27"/>
<name>A0AAE3XC27_9DEIO</name>
<organism evidence="1 2">
    <name type="scientific">Deinococcus soli</name>
    <name type="common">ex Cha et al. 2016</name>
    <dbReference type="NCBI Taxonomy" id="1309411"/>
    <lineage>
        <taxon>Bacteria</taxon>
        <taxon>Thermotogati</taxon>
        <taxon>Deinococcota</taxon>
        <taxon>Deinococci</taxon>
        <taxon>Deinococcales</taxon>
        <taxon>Deinococcaceae</taxon>
        <taxon>Deinococcus</taxon>
    </lineage>
</organism>
<reference evidence="1" key="1">
    <citation type="submission" date="2023-07" db="EMBL/GenBank/DDBJ databases">
        <title>Sorghum-associated microbial communities from plants grown in Nebraska, USA.</title>
        <authorList>
            <person name="Schachtman D."/>
        </authorList>
    </citation>
    <scope>NUCLEOTIDE SEQUENCE</scope>
    <source>
        <strain evidence="1">BE330</strain>
    </source>
</reference>
<gene>
    <name evidence="1" type="ORF">J2Y00_002109</name>
</gene>
<evidence type="ECO:0000313" key="2">
    <source>
        <dbReference type="Proteomes" id="UP001185331"/>
    </source>
</evidence>
<proteinExistence type="predicted"/>
<evidence type="ECO:0000313" key="1">
    <source>
        <dbReference type="EMBL" id="MDR6218546.1"/>
    </source>
</evidence>
<comment type="caution">
    <text evidence="1">The sequence shown here is derived from an EMBL/GenBank/DDBJ whole genome shotgun (WGS) entry which is preliminary data.</text>
</comment>
<protein>
    <submittedName>
        <fullName evidence="1">Uncharacterized protein</fullName>
    </submittedName>
</protein>
<sequence>MTRTERNVTLKLSAGEIQEGMFVVTHDGEPRAVLGVTRHFGVTLDLAGGACLHPAGGTLLTVIFPQAVRAGRVQRGDFVNVRGALEAVTDVRREGGRVILAGASFEVQADEAGFVNVTPPLPVEVRAAVQATLGDGPSCAFTLTADTLRVQGAAPVSVQVLPEAVRAALWASCAAVPDEDGRETLFVHVPRPRARAFDALVDAAHAWRPGGAAVTVDVHWDEAFTLTCGARRMDFLMRGQFAVCRAGAFDLTMPVERYRALSTVLPGVPVREVSGTLTLMDVPGALGAAGFALAHVGTVSFGGGLLVSELLRAEHPDGRVLSVCTGGGCLLVGGVPAGGVEFGWDQEDEVLFGMSDADLAEDGLVRPDAAAFQPAVWRLRPALVEAVSAALSAGTLVDSGAVRAVPGQLPAWVEGERRSNLSAAEQVAVNAACAPRPCGAAREAPGAAALF</sequence>
<dbReference type="Proteomes" id="UP001185331">
    <property type="component" value="Unassembled WGS sequence"/>
</dbReference>
<dbReference type="EMBL" id="JAVDQK010000004">
    <property type="protein sequence ID" value="MDR6218546.1"/>
    <property type="molecule type" value="Genomic_DNA"/>
</dbReference>